<dbReference type="InterPro" id="IPR050951">
    <property type="entry name" value="Retrovirus_Pol_polyprotein"/>
</dbReference>
<proteinExistence type="predicted"/>
<dbReference type="Gene3D" id="3.30.70.270">
    <property type="match status" value="1"/>
</dbReference>
<dbReference type="Pfam" id="PF17919">
    <property type="entry name" value="RT_RNaseH_2"/>
    <property type="match status" value="1"/>
</dbReference>
<reference evidence="3" key="1">
    <citation type="submission" date="2023-08" db="EMBL/GenBank/DDBJ databases">
        <title>A de novo genome assembly of Solanum verrucosum Schlechtendal, a Mexican diploid species geographically isolated from the other diploid A-genome species in potato relatives.</title>
        <authorList>
            <person name="Hosaka K."/>
        </authorList>
    </citation>
    <scope>NUCLEOTIDE SEQUENCE</scope>
    <source>
        <tissue evidence="3">Young leaves</tissue>
    </source>
</reference>
<feature type="domain" description="Reverse transcriptase/retrotransposon-derived protein RNase H-like" evidence="2">
    <location>
        <begin position="141"/>
        <end position="208"/>
    </location>
</feature>
<dbReference type="PANTHER" id="PTHR37984:SF5">
    <property type="entry name" value="PROTEIN NYNRIN-LIKE"/>
    <property type="match status" value="1"/>
</dbReference>
<dbReference type="Proteomes" id="UP001234989">
    <property type="component" value="Chromosome 12"/>
</dbReference>
<keyword evidence="1" id="KW-0511">Multifunctional enzyme</keyword>
<dbReference type="SUPFAM" id="SSF56672">
    <property type="entry name" value="DNA/RNA polymerases"/>
    <property type="match status" value="2"/>
</dbReference>
<dbReference type="EMBL" id="CP133623">
    <property type="protein sequence ID" value="WMV58580.1"/>
    <property type="molecule type" value="Genomic_DNA"/>
</dbReference>
<dbReference type="AlphaFoldDB" id="A0AAF1A2W4"/>
<dbReference type="PANTHER" id="PTHR37984">
    <property type="entry name" value="PROTEIN CBG26694"/>
    <property type="match status" value="1"/>
</dbReference>
<dbReference type="InterPro" id="IPR043128">
    <property type="entry name" value="Rev_trsase/Diguanyl_cyclase"/>
</dbReference>
<sequence length="208" mass="23860">MVSEFREVFPTDLLGMPLDRDIDFCIDLDPCTHPISIPPYCIAPAKLKDLKAQIQELLDKGFLRPSASPWGVPVMVCSSTEGVMVDPQKIEVVKNWIRPSYVTAIRSFVGLASYYRRYAKNFASIATHMTMLTKKEVTFEWTEKCEERFQKLKTLLTTTHNLALPVKGKDFIVYCDSSNFGLDVVLRQDKNVRAYASRQLKEHKRNYS</sequence>
<dbReference type="InterPro" id="IPR041577">
    <property type="entry name" value="RT_RNaseH_2"/>
</dbReference>
<organism evidence="3 4">
    <name type="scientific">Solanum verrucosum</name>
    <dbReference type="NCBI Taxonomy" id="315347"/>
    <lineage>
        <taxon>Eukaryota</taxon>
        <taxon>Viridiplantae</taxon>
        <taxon>Streptophyta</taxon>
        <taxon>Embryophyta</taxon>
        <taxon>Tracheophyta</taxon>
        <taxon>Spermatophyta</taxon>
        <taxon>Magnoliopsida</taxon>
        <taxon>eudicotyledons</taxon>
        <taxon>Gunneridae</taxon>
        <taxon>Pentapetalae</taxon>
        <taxon>asterids</taxon>
        <taxon>lamiids</taxon>
        <taxon>Solanales</taxon>
        <taxon>Solanaceae</taxon>
        <taxon>Solanoideae</taxon>
        <taxon>Solaneae</taxon>
        <taxon>Solanum</taxon>
    </lineage>
</organism>
<protein>
    <recommendedName>
        <fullName evidence="2">Reverse transcriptase/retrotransposon-derived protein RNase H-like domain-containing protein</fullName>
    </recommendedName>
</protein>
<evidence type="ECO:0000313" key="3">
    <source>
        <dbReference type="EMBL" id="WMV58580.1"/>
    </source>
</evidence>
<dbReference type="GO" id="GO:0003824">
    <property type="term" value="F:catalytic activity"/>
    <property type="evidence" value="ECO:0007669"/>
    <property type="project" value="UniProtKB-KW"/>
</dbReference>
<gene>
    <name evidence="3" type="ORF">MTR67_051965</name>
</gene>
<dbReference type="Gene3D" id="3.10.10.10">
    <property type="entry name" value="HIV Type 1 Reverse Transcriptase, subunit A, domain 1"/>
    <property type="match status" value="1"/>
</dbReference>
<dbReference type="FunFam" id="3.30.70.270:FF:000020">
    <property type="entry name" value="Transposon Tf2-6 polyprotein-like Protein"/>
    <property type="match status" value="1"/>
</dbReference>
<evidence type="ECO:0000259" key="2">
    <source>
        <dbReference type="Pfam" id="PF17919"/>
    </source>
</evidence>
<accession>A0AAF1A2W4</accession>
<evidence type="ECO:0000313" key="4">
    <source>
        <dbReference type="Proteomes" id="UP001234989"/>
    </source>
</evidence>
<name>A0AAF1A2W4_SOLVR</name>
<evidence type="ECO:0000256" key="1">
    <source>
        <dbReference type="ARBA" id="ARBA00023268"/>
    </source>
</evidence>
<dbReference type="InterPro" id="IPR043502">
    <property type="entry name" value="DNA/RNA_pol_sf"/>
</dbReference>
<keyword evidence="4" id="KW-1185">Reference proteome</keyword>